<evidence type="ECO:0000256" key="2">
    <source>
        <dbReference type="ARBA" id="ARBA00001946"/>
    </source>
</evidence>
<dbReference type="InterPro" id="IPR000086">
    <property type="entry name" value="NUDIX_hydrolase_dom"/>
</dbReference>
<dbReference type="CDD" id="cd03424">
    <property type="entry name" value="NUDIX_ADPRase_Nudt5_UGPPase_Nudt14"/>
    <property type="match status" value="1"/>
</dbReference>
<dbReference type="AlphaFoldDB" id="A0A364NU27"/>
<keyword evidence="5 9" id="KW-0378">Hydrolase</keyword>
<evidence type="ECO:0000256" key="1">
    <source>
        <dbReference type="ARBA" id="ARBA00000847"/>
    </source>
</evidence>
<reference evidence="9 10" key="1">
    <citation type="submission" date="2017-11" db="EMBL/GenBank/DDBJ databases">
        <title>Draft genome sequence of magnetotactic bacterium Magnetospirillum kuznetsovii LBB-42.</title>
        <authorList>
            <person name="Grouzdev D.S."/>
            <person name="Rysina M.S."/>
            <person name="Baslerov R.V."/>
            <person name="Koziaeva V."/>
        </authorList>
    </citation>
    <scope>NUCLEOTIDE SEQUENCE [LARGE SCALE GENOMIC DNA]</scope>
    <source>
        <strain evidence="9 10">LBB-42</strain>
    </source>
</reference>
<name>A0A364NU27_9PROT</name>
<dbReference type="OrthoDB" id="9806150at2"/>
<accession>A0A364NU27</accession>
<evidence type="ECO:0000313" key="10">
    <source>
        <dbReference type="Proteomes" id="UP000251075"/>
    </source>
</evidence>
<gene>
    <name evidence="9" type="ORF">CU669_17855</name>
</gene>
<evidence type="ECO:0000256" key="6">
    <source>
        <dbReference type="ARBA" id="ARBA00032162"/>
    </source>
</evidence>
<dbReference type="PANTHER" id="PTHR11839">
    <property type="entry name" value="UDP/ADP-SUGAR PYROPHOSPHATASE"/>
    <property type="match status" value="1"/>
</dbReference>
<evidence type="ECO:0000259" key="8">
    <source>
        <dbReference type="PROSITE" id="PS51462"/>
    </source>
</evidence>
<dbReference type="PROSITE" id="PS51462">
    <property type="entry name" value="NUDIX"/>
    <property type="match status" value="1"/>
</dbReference>
<dbReference type="Proteomes" id="UP000251075">
    <property type="component" value="Unassembled WGS sequence"/>
</dbReference>
<evidence type="ECO:0000256" key="7">
    <source>
        <dbReference type="ARBA" id="ARBA00032272"/>
    </source>
</evidence>
<dbReference type="RefSeq" id="WP_112146954.1">
    <property type="nucleotide sequence ID" value="NZ_PGTO01000021.1"/>
</dbReference>
<comment type="caution">
    <text evidence="9">The sequence shown here is derived from an EMBL/GenBank/DDBJ whole genome shotgun (WGS) entry which is preliminary data.</text>
</comment>
<keyword evidence="10" id="KW-1185">Reference proteome</keyword>
<dbReference type="SUPFAM" id="SSF55811">
    <property type="entry name" value="Nudix"/>
    <property type="match status" value="1"/>
</dbReference>
<dbReference type="GO" id="GO:0019693">
    <property type="term" value="P:ribose phosphate metabolic process"/>
    <property type="evidence" value="ECO:0007669"/>
    <property type="project" value="TreeGrafter"/>
</dbReference>
<evidence type="ECO:0000256" key="3">
    <source>
        <dbReference type="ARBA" id="ARBA00007275"/>
    </source>
</evidence>
<dbReference type="Pfam" id="PF00293">
    <property type="entry name" value="NUDIX"/>
    <property type="match status" value="1"/>
</dbReference>
<proteinExistence type="inferred from homology"/>
<sequence>MPFSTRRADFRRYRELTAEWPDLFASESNGIQILLEDAEIRAARRRIARRNRAKGLPSASASVGVLAEDAYILVLRDAVRFPDGSLGTHNRVIYRQAGGIGVLAVFQGRIVLIRVYRHPIRQWIWELPRGSVEIGHGHEDTVRREIAEEVGGTVTRMERLGQTRSDTSLCDGQLDLYFAELSQLGEPQLSEGIGEVATLTPAEFEDRIRMGEIRDAHAMAAFTMARSRGLI</sequence>
<evidence type="ECO:0000256" key="5">
    <source>
        <dbReference type="ARBA" id="ARBA00022801"/>
    </source>
</evidence>
<feature type="domain" description="Nudix hydrolase" evidence="8">
    <location>
        <begin position="93"/>
        <end position="221"/>
    </location>
</feature>
<dbReference type="GO" id="GO:0006753">
    <property type="term" value="P:nucleoside phosphate metabolic process"/>
    <property type="evidence" value="ECO:0007669"/>
    <property type="project" value="TreeGrafter"/>
</dbReference>
<comment type="catalytic activity">
    <reaction evidence="1">
        <text>GDP-alpha-D-mannose + H2O = alpha-D-mannose 1-phosphate + GMP + 2 H(+)</text>
        <dbReference type="Rhea" id="RHEA:27978"/>
        <dbReference type="ChEBI" id="CHEBI:15377"/>
        <dbReference type="ChEBI" id="CHEBI:15378"/>
        <dbReference type="ChEBI" id="CHEBI:57527"/>
        <dbReference type="ChEBI" id="CHEBI:58115"/>
        <dbReference type="ChEBI" id="CHEBI:58409"/>
    </reaction>
</comment>
<dbReference type="InterPro" id="IPR015797">
    <property type="entry name" value="NUDIX_hydrolase-like_dom_sf"/>
</dbReference>
<evidence type="ECO:0000313" key="9">
    <source>
        <dbReference type="EMBL" id="RAU20510.1"/>
    </source>
</evidence>
<evidence type="ECO:0000256" key="4">
    <source>
        <dbReference type="ARBA" id="ARBA00016377"/>
    </source>
</evidence>
<dbReference type="EMBL" id="PGTO01000021">
    <property type="protein sequence ID" value="RAU20510.1"/>
    <property type="molecule type" value="Genomic_DNA"/>
</dbReference>
<dbReference type="GO" id="GO:0016787">
    <property type="term" value="F:hydrolase activity"/>
    <property type="evidence" value="ECO:0007669"/>
    <property type="project" value="UniProtKB-KW"/>
</dbReference>
<organism evidence="9 10">
    <name type="scientific">Paramagnetospirillum kuznetsovii</name>
    <dbReference type="NCBI Taxonomy" id="2053833"/>
    <lineage>
        <taxon>Bacteria</taxon>
        <taxon>Pseudomonadati</taxon>
        <taxon>Pseudomonadota</taxon>
        <taxon>Alphaproteobacteria</taxon>
        <taxon>Rhodospirillales</taxon>
        <taxon>Magnetospirillaceae</taxon>
        <taxon>Paramagnetospirillum</taxon>
    </lineage>
</organism>
<dbReference type="Gene3D" id="3.90.79.10">
    <property type="entry name" value="Nucleoside Triphosphate Pyrophosphohydrolase"/>
    <property type="match status" value="1"/>
</dbReference>
<comment type="similarity">
    <text evidence="3">Belongs to the Nudix hydrolase family. NudK subfamily.</text>
</comment>
<protein>
    <recommendedName>
        <fullName evidence="4">GDP-mannose pyrophosphatase</fullName>
    </recommendedName>
    <alternativeName>
        <fullName evidence="6">GDP-mannose hydrolase</fullName>
    </alternativeName>
    <alternativeName>
        <fullName evidence="7">GDPMK</fullName>
    </alternativeName>
</protein>
<comment type="cofactor">
    <cofactor evidence="2">
        <name>Mg(2+)</name>
        <dbReference type="ChEBI" id="CHEBI:18420"/>
    </cofactor>
</comment>
<dbReference type="PANTHER" id="PTHR11839:SF18">
    <property type="entry name" value="NUDIX HYDROLASE DOMAIN-CONTAINING PROTEIN"/>
    <property type="match status" value="1"/>
</dbReference>